<keyword evidence="5 6" id="KW-0968">Cytoplasmic vesicle</keyword>
<keyword evidence="8" id="KW-1185">Reference proteome</keyword>
<sequence length="301" mass="33958">MKIFLWLAAGSTTLIHRHVGCDARGRVDQSGVAMARLYNDEFQTTWSKNSSSPVESQISFGLLRVVYGRRDYINKMADDIIFDAFDSGELVGEVEEDPAAAFLAQQQNEIAVIEGDEDWLGDAVPGEAFNGSGGDFGDVMPTVVNGDMFQEMNGTSDSYSAIAQVDLQRQEPESLRKWREEQKTRLEELESAAKAAEDVWREKAKKELEEWHIHQGEQMEKNKANNRITDQVFYKEPNCDIIGFIASEEAFLGDCDDESPGTEWEKVARLCDFNPKTSRQTKDVSRMRSVLISLKQTPLLR</sequence>
<evidence type="ECO:0000313" key="7">
    <source>
        <dbReference type="EMBL" id="TRY54654.1"/>
    </source>
</evidence>
<evidence type="ECO:0000313" key="8">
    <source>
        <dbReference type="Proteomes" id="UP000316079"/>
    </source>
</evidence>
<evidence type="ECO:0000256" key="4">
    <source>
        <dbReference type="ARBA" id="ARBA00023176"/>
    </source>
</evidence>
<accession>A0A553MN97</accession>
<dbReference type="STRING" id="623744.A0A553MN97"/>
<keyword evidence="3 6" id="KW-0472">Membrane</keyword>
<dbReference type="EMBL" id="SRMA01027341">
    <property type="protein sequence ID" value="TRY54654.1"/>
    <property type="molecule type" value="Genomic_DNA"/>
</dbReference>
<comment type="function">
    <text evidence="6">Clathrin is the major protein of the polyhedral coat of coated pits and vesicles.</text>
</comment>
<evidence type="ECO:0000256" key="1">
    <source>
        <dbReference type="ARBA" id="ARBA00004180"/>
    </source>
</evidence>
<reference evidence="7 8" key="1">
    <citation type="journal article" date="2019" name="Sci. Data">
        <title>Hybrid genome assembly and annotation of Danionella translucida.</title>
        <authorList>
            <person name="Kadobianskyi M."/>
            <person name="Schulze L."/>
            <person name="Schuelke M."/>
            <person name="Judkewitz B."/>
        </authorList>
    </citation>
    <scope>NUCLEOTIDE SEQUENCE [LARGE SCALE GENOMIC DNA]</scope>
    <source>
        <strain evidence="7 8">Bolton</strain>
    </source>
</reference>
<dbReference type="GO" id="GO:0030132">
    <property type="term" value="C:clathrin coat of coated pit"/>
    <property type="evidence" value="ECO:0007669"/>
    <property type="project" value="InterPro"/>
</dbReference>
<dbReference type="OrthoDB" id="5512at2759"/>
<dbReference type="InterPro" id="IPR000996">
    <property type="entry name" value="Clathrin_L-chain"/>
</dbReference>
<dbReference type="Proteomes" id="UP000316079">
    <property type="component" value="Unassembled WGS sequence"/>
</dbReference>
<evidence type="ECO:0000256" key="5">
    <source>
        <dbReference type="ARBA" id="ARBA00023329"/>
    </source>
</evidence>
<dbReference type="PANTHER" id="PTHR10639">
    <property type="entry name" value="CLATHRIN LIGHT CHAIN"/>
    <property type="match status" value="1"/>
</dbReference>
<proteinExistence type="inferred from homology"/>
<dbReference type="AlphaFoldDB" id="A0A553MN97"/>
<dbReference type="PROSITE" id="PS00581">
    <property type="entry name" value="CLATHRIN_LIGHT_CHN_2"/>
    <property type="match status" value="1"/>
</dbReference>
<comment type="similarity">
    <text evidence="2 6">Belongs to the clathrin light chain family.</text>
</comment>
<dbReference type="GO" id="GO:0006886">
    <property type="term" value="P:intracellular protein transport"/>
    <property type="evidence" value="ECO:0007669"/>
    <property type="project" value="InterPro"/>
</dbReference>
<dbReference type="Pfam" id="PF01086">
    <property type="entry name" value="Clathrin_lg_ch"/>
    <property type="match status" value="1"/>
</dbReference>
<dbReference type="GO" id="GO:0099631">
    <property type="term" value="C:postsynaptic endocytic zone cytoplasmic component"/>
    <property type="evidence" value="ECO:0007669"/>
    <property type="project" value="TreeGrafter"/>
</dbReference>
<evidence type="ECO:0000256" key="3">
    <source>
        <dbReference type="ARBA" id="ARBA00023136"/>
    </source>
</evidence>
<dbReference type="GO" id="GO:0032050">
    <property type="term" value="F:clathrin heavy chain binding"/>
    <property type="evidence" value="ECO:0007669"/>
    <property type="project" value="TreeGrafter"/>
</dbReference>
<dbReference type="GO" id="GO:0005198">
    <property type="term" value="F:structural molecule activity"/>
    <property type="evidence" value="ECO:0007669"/>
    <property type="project" value="InterPro"/>
</dbReference>
<dbReference type="GO" id="GO:0030130">
    <property type="term" value="C:clathrin coat of trans-Golgi network vesicle"/>
    <property type="evidence" value="ECO:0007669"/>
    <property type="project" value="InterPro"/>
</dbReference>
<dbReference type="GO" id="GO:0072583">
    <property type="term" value="P:clathrin-dependent endocytosis"/>
    <property type="evidence" value="ECO:0007669"/>
    <property type="project" value="TreeGrafter"/>
</dbReference>
<comment type="caution">
    <text evidence="7">The sequence shown here is derived from an EMBL/GenBank/DDBJ whole genome shotgun (WGS) entry which is preliminary data.</text>
</comment>
<organism evidence="7 8">
    <name type="scientific">Danionella cerebrum</name>
    <dbReference type="NCBI Taxonomy" id="2873325"/>
    <lineage>
        <taxon>Eukaryota</taxon>
        <taxon>Metazoa</taxon>
        <taxon>Chordata</taxon>
        <taxon>Craniata</taxon>
        <taxon>Vertebrata</taxon>
        <taxon>Euteleostomi</taxon>
        <taxon>Actinopterygii</taxon>
        <taxon>Neopterygii</taxon>
        <taxon>Teleostei</taxon>
        <taxon>Ostariophysi</taxon>
        <taxon>Cypriniformes</taxon>
        <taxon>Danionidae</taxon>
        <taxon>Danioninae</taxon>
        <taxon>Danionella</taxon>
    </lineage>
</organism>
<comment type="subcellular location">
    <subcellularLocation>
        <location evidence="1 6">Cytoplasmic vesicle membrane</location>
        <topology evidence="1 6">Peripheral membrane protein</topology>
        <orientation evidence="1 6">Cytoplasmic side</orientation>
    </subcellularLocation>
    <subcellularLocation>
        <location evidence="6">Membrane</location>
        <location evidence="6">Coated pit</location>
        <topology evidence="6">Peripheral membrane protein</topology>
        <orientation evidence="6">Cytoplasmic side</orientation>
    </subcellularLocation>
    <text evidence="6">Cytoplasmic face of coated pits and vesicles.</text>
</comment>
<keyword evidence="4 6" id="KW-0168">Coated pit</keyword>
<protein>
    <recommendedName>
        <fullName evidence="6">Clathrin light chain</fullName>
    </recommendedName>
</protein>
<name>A0A553MN97_9TELE</name>
<evidence type="ECO:0000256" key="2">
    <source>
        <dbReference type="ARBA" id="ARBA00005263"/>
    </source>
</evidence>
<dbReference type="GO" id="GO:0030672">
    <property type="term" value="C:synaptic vesicle membrane"/>
    <property type="evidence" value="ECO:0007669"/>
    <property type="project" value="TreeGrafter"/>
</dbReference>
<gene>
    <name evidence="7" type="ORF">DNTS_031196</name>
</gene>
<evidence type="ECO:0000256" key="6">
    <source>
        <dbReference type="RuleBase" id="RU363137"/>
    </source>
</evidence>
<dbReference type="PANTHER" id="PTHR10639:SF28">
    <property type="entry name" value="CLATHRIN LIGHT CHAIN B"/>
    <property type="match status" value="1"/>
</dbReference>